<dbReference type="Gene3D" id="1.10.238.10">
    <property type="entry name" value="EF-hand"/>
    <property type="match status" value="1"/>
</dbReference>
<feature type="region of interest" description="Disordered" evidence="6">
    <location>
        <begin position="499"/>
        <end position="560"/>
    </location>
</feature>
<protein>
    <recommendedName>
        <fullName evidence="11">Ef hand protein</fullName>
    </recommendedName>
</protein>
<feature type="compositionally biased region" description="Basic and acidic residues" evidence="6">
    <location>
        <begin position="600"/>
        <end position="611"/>
    </location>
</feature>
<feature type="compositionally biased region" description="Basic residues" evidence="6">
    <location>
        <begin position="53"/>
        <end position="62"/>
    </location>
</feature>
<dbReference type="CDD" id="cd00051">
    <property type="entry name" value="EFh"/>
    <property type="match status" value="1"/>
</dbReference>
<reference evidence="9" key="1">
    <citation type="submission" date="2022-09" db="EMBL/GenBank/DDBJ databases">
        <title>Fusarium specimens isolated from Avocado Roots.</title>
        <authorList>
            <person name="Stajich J."/>
            <person name="Roper C."/>
            <person name="Heimlech-Rivalta G."/>
        </authorList>
    </citation>
    <scope>NUCLEOTIDE SEQUENCE</scope>
    <source>
        <strain evidence="9">CF00095</strain>
    </source>
</reference>
<dbReference type="PROSITE" id="PS50222">
    <property type="entry name" value="EF_HAND_2"/>
    <property type="match status" value="1"/>
</dbReference>
<keyword evidence="2 5" id="KW-0863">Zinc-finger</keyword>
<feature type="region of interest" description="Disordered" evidence="6">
    <location>
        <begin position="43"/>
        <end position="109"/>
    </location>
</feature>
<feature type="compositionally biased region" description="Acidic residues" evidence="6">
    <location>
        <begin position="499"/>
        <end position="513"/>
    </location>
</feature>
<evidence type="ECO:0000256" key="3">
    <source>
        <dbReference type="ARBA" id="ARBA00022833"/>
    </source>
</evidence>
<keyword evidence="10" id="KW-1185">Reference proteome</keyword>
<dbReference type="SUPFAM" id="SSF47473">
    <property type="entry name" value="EF-hand"/>
    <property type="match status" value="1"/>
</dbReference>
<keyword evidence="3" id="KW-0862">Zinc</keyword>
<dbReference type="InterPro" id="IPR043145">
    <property type="entry name" value="Znf_ZZ_sf"/>
</dbReference>
<feature type="compositionally biased region" description="Basic and acidic residues" evidence="6">
    <location>
        <begin position="763"/>
        <end position="775"/>
    </location>
</feature>
<feature type="compositionally biased region" description="Basic and acidic residues" evidence="6">
    <location>
        <begin position="532"/>
        <end position="560"/>
    </location>
</feature>
<sequence>MWLPTPSVESITRPRLAVAVVSAVAALSAGYYAYQVRSQSFETLPGGGLHRSNAVRRQRRNRRTEDGSSSSSEAAGDENANADTTQPLGDGETIVEGGDEWWNDPNSFPANQRTGHNIVTLLFRVSEDNARRNGCVHRGCQCNSCGMVPIRGVRYRCANCADFDLCETCEAQGVHIKTHIFYKIRIPAPPFGPRQMQAVWYTGDPDTCRRTLPRSLIPKLSQDTGFERPELEAFWEQWTFMANSEWRDDPDELCVAMDRKTFERCLVPTGGSRHAEPNLIHDRMFSFYDSNNDDLIGFTEFLHGLSYRKRKDKLRKIFTGYDLDSDGYVDRKDFLRMFRAYYVLYKQMHKDILDGLQDQLLASTEAQQLVTSRQPLSSLFGREGRVPPGESQFRHEGKTYHRDGSVDIADGFEHVVAPDRGDTATRGDILTNLFAYDTDRRFGSRRQFIARNDTDSNWRTVRRLSGSEADRAYWVTLLEPPSTLEELPGLIMDALNPEIEEPSDDEDDEEEVTDGINGIRNGDNDTGGPSRTESEMRAETIAKDRSRAPRLDKRKRDMARKQLHERWRRRQFYLDEEEGGFAPDDWEGNEDILNDFRQADEGSSRDHEHHSTTAQNGSKARFTNGDMSDEGYHNKTASSSSASDDIPRWRIPHAERDAGKEILYQVTQQAFNELLDTIFKPAEDLAIEAAETKDQRQRYKDALDTIELGDDENVKPTGEGDTKVRSATDKTLEELLSETGYTIALPEGRNAVEIDTTVEIIHEDGTAEPAPKPETETVESVSQDRSYDPTLPQYRPNTTHDAPSSSAQIYYPITQPLSDNSDGDSSNDEETDSAPTSDMLRHWKRLSIAEAQALKRGGWGKLSFDEFEAIYKSQEHQGNRLDYLGSWIDFCIP</sequence>
<dbReference type="SUPFAM" id="SSF57850">
    <property type="entry name" value="RING/U-box"/>
    <property type="match status" value="1"/>
</dbReference>
<feature type="compositionally biased region" description="Polar residues" evidence="6">
    <location>
        <begin position="795"/>
        <end position="808"/>
    </location>
</feature>
<feature type="region of interest" description="Disordered" evidence="6">
    <location>
        <begin position="600"/>
        <end position="648"/>
    </location>
</feature>
<organism evidence="9 10">
    <name type="scientific">Fusarium equiseti</name>
    <name type="common">Fusarium scirpi</name>
    <dbReference type="NCBI Taxonomy" id="61235"/>
    <lineage>
        <taxon>Eukaryota</taxon>
        <taxon>Fungi</taxon>
        <taxon>Dikarya</taxon>
        <taxon>Ascomycota</taxon>
        <taxon>Pezizomycotina</taxon>
        <taxon>Sordariomycetes</taxon>
        <taxon>Hypocreomycetidae</taxon>
        <taxon>Hypocreales</taxon>
        <taxon>Nectriaceae</taxon>
        <taxon>Fusarium</taxon>
        <taxon>Fusarium incarnatum-equiseti species complex</taxon>
    </lineage>
</organism>
<dbReference type="PROSITE" id="PS01357">
    <property type="entry name" value="ZF_ZZ_1"/>
    <property type="match status" value="1"/>
</dbReference>
<evidence type="ECO:0000256" key="4">
    <source>
        <dbReference type="ARBA" id="ARBA00022837"/>
    </source>
</evidence>
<dbReference type="EMBL" id="JAOQBH010000008">
    <property type="protein sequence ID" value="KAJ4131753.1"/>
    <property type="molecule type" value="Genomic_DNA"/>
</dbReference>
<evidence type="ECO:0000313" key="9">
    <source>
        <dbReference type="EMBL" id="KAJ4131753.1"/>
    </source>
</evidence>
<comment type="caution">
    <text evidence="9">The sequence shown here is derived from an EMBL/GenBank/DDBJ whole genome shotgun (WGS) entry which is preliminary data.</text>
</comment>
<evidence type="ECO:0008006" key="11">
    <source>
        <dbReference type="Google" id="ProtNLM"/>
    </source>
</evidence>
<dbReference type="InterPro" id="IPR000433">
    <property type="entry name" value="Znf_ZZ"/>
</dbReference>
<accession>A0ABQ8RDG3</accession>
<evidence type="ECO:0000259" key="7">
    <source>
        <dbReference type="PROSITE" id="PS50135"/>
    </source>
</evidence>
<evidence type="ECO:0000259" key="8">
    <source>
        <dbReference type="PROSITE" id="PS50222"/>
    </source>
</evidence>
<gene>
    <name evidence="9" type="ORF">NW768_005950</name>
</gene>
<dbReference type="Pfam" id="PF00569">
    <property type="entry name" value="ZZ"/>
    <property type="match status" value="1"/>
</dbReference>
<dbReference type="PANTHER" id="PTHR15090">
    <property type="entry name" value="SEQUESTOSOME 1-RELATED"/>
    <property type="match status" value="1"/>
</dbReference>
<dbReference type="InterPro" id="IPR018247">
    <property type="entry name" value="EF_Hand_1_Ca_BS"/>
</dbReference>
<feature type="domain" description="ZZ-type" evidence="7">
    <location>
        <begin position="137"/>
        <end position="189"/>
    </location>
</feature>
<feature type="domain" description="EF-hand" evidence="8">
    <location>
        <begin position="309"/>
        <end position="344"/>
    </location>
</feature>
<dbReference type="PROSITE" id="PS00018">
    <property type="entry name" value="EF_HAND_1"/>
    <property type="match status" value="1"/>
</dbReference>
<feature type="compositionally biased region" description="Acidic residues" evidence="6">
    <location>
        <begin position="821"/>
        <end position="832"/>
    </location>
</feature>
<feature type="compositionally biased region" description="Low complexity" evidence="6">
    <location>
        <begin position="67"/>
        <end position="85"/>
    </location>
</feature>
<keyword evidence="4" id="KW-0106">Calcium</keyword>
<dbReference type="InterPro" id="IPR011992">
    <property type="entry name" value="EF-hand-dom_pair"/>
</dbReference>
<proteinExistence type="predicted"/>
<dbReference type="SMART" id="SM00054">
    <property type="entry name" value="EFh"/>
    <property type="match status" value="2"/>
</dbReference>
<evidence type="ECO:0000256" key="2">
    <source>
        <dbReference type="ARBA" id="ARBA00022771"/>
    </source>
</evidence>
<dbReference type="InterPro" id="IPR052260">
    <property type="entry name" value="Autophagy_Rcpt_SigReg"/>
</dbReference>
<dbReference type="SMART" id="SM00291">
    <property type="entry name" value="ZnF_ZZ"/>
    <property type="match status" value="1"/>
</dbReference>
<dbReference type="PROSITE" id="PS50135">
    <property type="entry name" value="ZF_ZZ_2"/>
    <property type="match status" value="1"/>
</dbReference>
<dbReference type="Proteomes" id="UP001152024">
    <property type="component" value="Unassembled WGS sequence"/>
</dbReference>
<dbReference type="Gene3D" id="3.30.60.90">
    <property type="match status" value="1"/>
</dbReference>
<evidence type="ECO:0000256" key="1">
    <source>
        <dbReference type="ARBA" id="ARBA00022723"/>
    </source>
</evidence>
<keyword evidence="1" id="KW-0479">Metal-binding</keyword>
<evidence type="ECO:0000313" key="10">
    <source>
        <dbReference type="Proteomes" id="UP001152024"/>
    </source>
</evidence>
<evidence type="ECO:0000256" key="6">
    <source>
        <dbReference type="SAM" id="MobiDB-lite"/>
    </source>
</evidence>
<dbReference type="CDD" id="cd02340">
    <property type="entry name" value="ZZ_NBR1_like"/>
    <property type="match status" value="1"/>
</dbReference>
<evidence type="ECO:0000256" key="5">
    <source>
        <dbReference type="PROSITE-ProRule" id="PRU00228"/>
    </source>
</evidence>
<feature type="region of interest" description="Disordered" evidence="6">
    <location>
        <begin position="763"/>
        <end position="838"/>
    </location>
</feature>
<dbReference type="InterPro" id="IPR002048">
    <property type="entry name" value="EF_hand_dom"/>
</dbReference>
<name>A0ABQ8RDG3_FUSEQ</name>